<evidence type="ECO:0000256" key="3">
    <source>
        <dbReference type="RuleBase" id="RU362132"/>
    </source>
</evidence>
<dbReference type="InterPro" id="IPR012001">
    <property type="entry name" value="Thiamin_PyroP_enz_TPP-bd_dom"/>
</dbReference>
<feature type="domain" description="Thiamine pyrophosphate enzyme N-terminal TPP-binding" evidence="6">
    <location>
        <begin position="3"/>
        <end position="112"/>
    </location>
</feature>
<evidence type="ECO:0000259" key="4">
    <source>
        <dbReference type="Pfam" id="PF00205"/>
    </source>
</evidence>
<dbReference type="PANTHER" id="PTHR18968">
    <property type="entry name" value="THIAMINE PYROPHOSPHATE ENZYMES"/>
    <property type="match status" value="1"/>
</dbReference>
<dbReference type="RefSeq" id="WP_226765916.1">
    <property type="nucleotide sequence ID" value="NZ_BAAAEO010000001.1"/>
</dbReference>
<dbReference type="Pfam" id="PF00205">
    <property type="entry name" value="TPP_enzyme_M"/>
    <property type="match status" value="1"/>
</dbReference>
<feature type="domain" description="Thiamine pyrophosphate enzyme TPP-binding" evidence="5">
    <location>
        <begin position="384"/>
        <end position="511"/>
    </location>
</feature>
<proteinExistence type="inferred from homology"/>
<evidence type="ECO:0000256" key="2">
    <source>
        <dbReference type="ARBA" id="ARBA00023052"/>
    </source>
</evidence>
<reference evidence="7 8" key="1">
    <citation type="journal article" date="2019" name="Int. J. Syst. Evol. Microbiol.">
        <title>The Global Catalogue of Microorganisms (GCM) 10K type strain sequencing project: providing services to taxonomists for standard genome sequencing and annotation.</title>
        <authorList>
            <consortium name="The Broad Institute Genomics Platform"/>
            <consortium name="The Broad Institute Genome Sequencing Center for Infectious Disease"/>
            <person name="Wu L."/>
            <person name="Ma J."/>
        </authorList>
    </citation>
    <scope>NUCLEOTIDE SEQUENCE [LARGE SCALE GENOMIC DNA]</scope>
    <source>
        <strain evidence="7 8">JCM 14331</strain>
    </source>
</reference>
<keyword evidence="2 3" id="KW-0786">Thiamine pyrophosphate</keyword>
<gene>
    <name evidence="7" type="primary">ipdC</name>
    <name evidence="7" type="ORF">GCM10009098_01060</name>
</gene>
<dbReference type="InterPro" id="IPR045229">
    <property type="entry name" value="TPP_enz"/>
</dbReference>
<dbReference type="PANTHER" id="PTHR18968:SF13">
    <property type="entry name" value="ACETOLACTATE SYNTHASE CATALYTIC SUBUNIT, MITOCHONDRIAL"/>
    <property type="match status" value="1"/>
</dbReference>
<dbReference type="SUPFAM" id="SSF52518">
    <property type="entry name" value="Thiamin diphosphate-binding fold (THDP-binding)"/>
    <property type="match status" value="2"/>
</dbReference>
<evidence type="ECO:0000313" key="7">
    <source>
        <dbReference type="EMBL" id="GAA0537407.1"/>
    </source>
</evidence>
<keyword evidence="8" id="KW-1185">Reference proteome</keyword>
<dbReference type="InterPro" id="IPR011766">
    <property type="entry name" value="TPP_enzyme_TPP-bd"/>
</dbReference>
<dbReference type="Pfam" id="PF02776">
    <property type="entry name" value="TPP_enzyme_N"/>
    <property type="match status" value="1"/>
</dbReference>
<evidence type="ECO:0000259" key="5">
    <source>
        <dbReference type="Pfam" id="PF02775"/>
    </source>
</evidence>
<sequence>MLLVDALLHELDLFGVKQLFGIPGDFVLPLFEQLQQRNMLPLYYLSHEPSVVFAADAAARISNNPAVVILTYGAGALNAVNAVAQAYVEHVPLVVIAGFPSQTEIDRGLQIHHQAKTVDSQRDIYREITAAQFRLDNAQSAGADIHAALLTAKQQSRPVLLEIPRDAVQMQTSLGSAELQEASSQDELELAATDLAARLAQAKQPVILAGVDVRRFDAVAELEALAEKLNIPFVSTLMGRASFNQQHPLYAGIFLDKTDIRPTQLLRDADLILQVGVIKTDSNFAAHSELFPPHKVVCIEQNQLKLGPATYHQLALKPLLAALQKHTTVRYAHCSLPAASNVTPDKSLNATSVVQRLDLVLAAGKQTVPLISDIGDCLFASLHANPSLMLAPAFYASMGYAVPAAFGVQAVTGLRPVVLVGDGAFLMTGLELGHFTRYGFAPVIIVFNNQRWDMIEAFAPGLNCTNLTSWHYAELARSMGGNGTQVSNLDDFEQVLQQALDNSESFSLIEVMLPPGSRTSRLNNFAAGFKAAGQNDRCRC</sequence>
<evidence type="ECO:0000256" key="1">
    <source>
        <dbReference type="ARBA" id="ARBA00007812"/>
    </source>
</evidence>
<comment type="caution">
    <text evidence="7">The sequence shown here is derived from an EMBL/GenBank/DDBJ whole genome shotgun (WGS) entry which is preliminary data.</text>
</comment>
<organism evidence="7 8">
    <name type="scientific">Rheinheimera aquimaris</name>
    <dbReference type="NCBI Taxonomy" id="412437"/>
    <lineage>
        <taxon>Bacteria</taxon>
        <taxon>Pseudomonadati</taxon>
        <taxon>Pseudomonadota</taxon>
        <taxon>Gammaproteobacteria</taxon>
        <taxon>Chromatiales</taxon>
        <taxon>Chromatiaceae</taxon>
        <taxon>Rheinheimera</taxon>
    </lineage>
</organism>
<dbReference type="InterPro" id="IPR029035">
    <property type="entry name" value="DHS-like_NAD/FAD-binding_dom"/>
</dbReference>
<dbReference type="EMBL" id="BAAAEO010000001">
    <property type="protein sequence ID" value="GAA0537407.1"/>
    <property type="molecule type" value="Genomic_DNA"/>
</dbReference>
<evidence type="ECO:0000313" key="8">
    <source>
        <dbReference type="Proteomes" id="UP001501169"/>
    </source>
</evidence>
<dbReference type="InterPro" id="IPR029061">
    <property type="entry name" value="THDP-binding"/>
</dbReference>
<dbReference type="Proteomes" id="UP001501169">
    <property type="component" value="Unassembled WGS sequence"/>
</dbReference>
<dbReference type="Gene3D" id="3.40.50.970">
    <property type="match status" value="2"/>
</dbReference>
<dbReference type="SUPFAM" id="SSF52467">
    <property type="entry name" value="DHS-like NAD/FAD-binding domain"/>
    <property type="match status" value="1"/>
</dbReference>
<dbReference type="InterPro" id="IPR012000">
    <property type="entry name" value="Thiamin_PyroP_enz_cen_dom"/>
</dbReference>
<feature type="domain" description="Thiamine pyrophosphate enzyme central" evidence="4">
    <location>
        <begin position="194"/>
        <end position="309"/>
    </location>
</feature>
<name>A0ABN1D8T3_9GAMM</name>
<protein>
    <submittedName>
        <fullName evidence="7">Indolepyruvate/phenylpyruvate decarboxylase</fullName>
    </submittedName>
</protein>
<dbReference type="Pfam" id="PF02775">
    <property type="entry name" value="TPP_enzyme_C"/>
    <property type="match status" value="1"/>
</dbReference>
<evidence type="ECO:0000259" key="6">
    <source>
        <dbReference type="Pfam" id="PF02776"/>
    </source>
</evidence>
<comment type="similarity">
    <text evidence="1 3">Belongs to the TPP enzyme family.</text>
</comment>
<dbReference type="Gene3D" id="3.40.50.1220">
    <property type="entry name" value="TPP-binding domain"/>
    <property type="match status" value="1"/>
</dbReference>
<accession>A0ABN1D8T3</accession>